<dbReference type="Proteomes" id="UP000095767">
    <property type="component" value="Unassembled WGS sequence"/>
</dbReference>
<name>A0A1E5W842_9POAL</name>
<reference evidence="1 2" key="1">
    <citation type="submission" date="2016-09" db="EMBL/GenBank/DDBJ databases">
        <title>The draft genome of Dichanthelium oligosanthes: A C3 panicoid grass species.</title>
        <authorList>
            <person name="Studer A.J."/>
            <person name="Schnable J.C."/>
            <person name="Brutnell T.P."/>
        </authorList>
    </citation>
    <scope>NUCLEOTIDE SEQUENCE [LARGE SCALE GENOMIC DNA]</scope>
    <source>
        <strain evidence="2">cv. Kellogg 1175</strain>
        <tissue evidence="1">Leaf</tissue>
    </source>
</reference>
<keyword evidence="2" id="KW-1185">Reference proteome</keyword>
<dbReference type="EMBL" id="LWDX02018298">
    <property type="protein sequence ID" value="OEL33581.1"/>
    <property type="molecule type" value="Genomic_DNA"/>
</dbReference>
<evidence type="ECO:0000313" key="1">
    <source>
        <dbReference type="EMBL" id="OEL33581.1"/>
    </source>
</evidence>
<dbReference type="AlphaFoldDB" id="A0A1E5W842"/>
<comment type="caution">
    <text evidence="1">The sequence shown here is derived from an EMBL/GenBank/DDBJ whole genome shotgun (WGS) entry which is preliminary data.</text>
</comment>
<evidence type="ECO:0000313" key="2">
    <source>
        <dbReference type="Proteomes" id="UP000095767"/>
    </source>
</evidence>
<protein>
    <submittedName>
        <fullName evidence="1">Uncharacterized protein</fullName>
    </submittedName>
</protein>
<dbReference type="OrthoDB" id="10612685at2759"/>
<sequence>MFLLTNTVSIVISSGAGPSLLRRYKPATIRLWDGSAALLADLNAMQGALADSRAELAGLYARVGKANELLHMLLDAMAAWSGSGSSCPPTDGSGSPPAS</sequence>
<accession>A0A1E5W842</accession>
<organism evidence="1 2">
    <name type="scientific">Dichanthelium oligosanthes</name>
    <dbReference type="NCBI Taxonomy" id="888268"/>
    <lineage>
        <taxon>Eukaryota</taxon>
        <taxon>Viridiplantae</taxon>
        <taxon>Streptophyta</taxon>
        <taxon>Embryophyta</taxon>
        <taxon>Tracheophyta</taxon>
        <taxon>Spermatophyta</taxon>
        <taxon>Magnoliopsida</taxon>
        <taxon>Liliopsida</taxon>
        <taxon>Poales</taxon>
        <taxon>Poaceae</taxon>
        <taxon>PACMAD clade</taxon>
        <taxon>Panicoideae</taxon>
        <taxon>Panicodae</taxon>
        <taxon>Paniceae</taxon>
        <taxon>Dichantheliinae</taxon>
        <taxon>Dichanthelium</taxon>
    </lineage>
</organism>
<gene>
    <name evidence="1" type="ORF">BAE44_0005400</name>
</gene>
<proteinExistence type="predicted"/>